<evidence type="ECO:0000313" key="4">
    <source>
        <dbReference type="Proteomes" id="UP000029737"/>
    </source>
</evidence>
<organism evidence="3 4">
    <name type="scientific">Actinopolyspora erythraea</name>
    <dbReference type="NCBI Taxonomy" id="414996"/>
    <lineage>
        <taxon>Bacteria</taxon>
        <taxon>Bacillati</taxon>
        <taxon>Actinomycetota</taxon>
        <taxon>Actinomycetes</taxon>
        <taxon>Actinopolysporales</taxon>
        <taxon>Actinopolysporaceae</taxon>
        <taxon>Actinopolyspora</taxon>
    </lineage>
</organism>
<comment type="caution">
    <text evidence="3">The sequence shown here is derived from an EMBL/GenBank/DDBJ whole genome shotgun (WGS) entry which is preliminary data.</text>
</comment>
<dbReference type="Gene3D" id="3.10.129.10">
    <property type="entry name" value="Hotdog Thioesterase"/>
    <property type="match status" value="1"/>
</dbReference>
<dbReference type="InterPro" id="IPR013114">
    <property type="entry name" value="FabA_FabZ"/>
</dbReference>
<dbReference type="PANTHER" id="PTHR30272:SF1">
    <property type="entry name" value="3-HYDROXYACYL-[ACYL-CARRIER-PROTEIN] DEHYDRATASE"/>
    <property type="match status" value="1"/>
</dbReference>
<protein>
    <recommendedName>
        <fullName evidence="5">Beta-hydroxyacyl-ACP dehydratase</fullName>
    </recommendedName>
</protein>
<sequence>MLSVQRIRALLPHRYPMLLVDRVVEAVPGERLVARKAVTVNEPCYADVADDTDPRYPASLLVESWGQSAALLAALGGERAGGFGDKVLLFGSMAGAEFHGDVHPGDVLEHHVSLSREAGDTLLFEGHTEVSGNRVFELERAVLALRPSEGVLGRPAGM</sequence>
<dbReference type="InterPro" id="IPR029069">
    <property type="entry name" value="HotDog_dom_sf"/>
</dbReference>
<dbReference type="RefSeq" id="WP_198319361.1">
    <property type="nucleotide sequence ID" value="NZ_CP022752.1"/>
</dbReference>
<keyword evidence="4" id="KW-1185">Reference proteome</keyword>
<dbReference type="Proteomes" id="UP000029737">
    <property type="component" value="Unassembled WGS sequence"/>
</dbReference>
<evidence type="ECO:0008006" key="5">
    <source>
        <dbReference type="Google" id="ProtNLM"/>
    </source>
</evidence>
<evidence type="ECO:0000313" key="3">
    <source>
        <dbReference type="EMBL" id="KGI82387.1"/>
    </source>
</evidence>
<evidence type="ECO:0000256" key="2">
    <source>
        <dbReference type="ARBA" id="ARBA00023239"/>
    </source>
</evidence>
<comment type="similarity">
    <text evidence="1">Belongs to the thioester dehydratase family. FabZ subfamily.</text>
</comment>
<name>A0ABR4X6Y1_9ACTN</name>
<keyword evidence="2" id="KW-0456">Lyase</keyword>
<accession>A0ABR4X6Y1</accession>
<dbReference type="SUPFAM" id="SSF54637">
    <property type="entry name" value="Thioesterase/thiol ester dehydrase-isomerase"/>
    <property type="match status" value="1"/>
</dbReference>
<gene>
    <name evidence="3" type="ORF">IL38_06600</name>
</gene>
<reference evidence="3 4" key="1">
    <citation type="journal article" date="2014" name="PLoS ONE">
        <title>Identification and Characterization of a New Erythromycin Biosynthetic Gene Cluster in Actinopolyspora erythraea YIM90600, a Novel Erythronolide-Producing Halophilic Actinomycete Isolated from Salt Field.</title>
        <authorList>
            <person name="Chen D."/>
            <person name="Feng J."/>
            <person name="Huang L."/>
            <person name="Zhang Q."/>
            <person name="Wu J."/>
            <person name="Zhu X."/>
            <person name="Duan Y."/>
            <person name="Xu Z."/>
        </authorList>
    </citation>
    <scope>NUCLEOTIDE SEQUENCE [LARGE SCALE GENOMIC DNA]</scope>
    <source>
        <strain evidence="3 4">YIM90600</strain>
    </source>
</reference>
<evidence type="ECO:0000256" key="1">
    <source>
        <dbReference type="ARBA" id="ARBA00009174"/>
    </source>
</evidence>
<dbReference type="PANTHER" id="PTHR30272">
    <property type="entry name" value="3-HYDROXYACYL-[ACYL-CARRIER-PROTEIN] DEHYDRATASE"/>
    <property type="match status" value="1"/>
</dbReference>
<dbReference type="EMBL" id="JPMV01000012">
    <property type="protein sequence ID" value="KGI82387.1"/>
    <property type="molecule type" value="Genomic_DNA"/>
</dbReference>
<proteinExistence type="inferred from homology"/>
<dbReference type="Pfam" id="PF07977">
    <property type="entry name" value="FabA"/>
    <property type="match status" value="1"/>
</dbReference>